<dbReference type="CDD" id="cd00780">
    <property type="entry name" value="NTF2"/>
    <property type="match status" value="1"/>
</dbReference>
<reference evidence="3 4" key="1">
    <citation type="journal article" date="2018" name="Nat. Ecol. Evol.">
        <title>Pezizomycetes genomes reveal the molecular basis of ectomycorrhizal truffle lifestyle.</title>
        <authorList>
            <person name="Murat C."/>
            <person name="Payen T."/>
            <person name="Noel B."/>
            <person name="Kuo A."/>
            <person name="Morin E."/>
            <person name="Chen J."/>
            <person name="Kohler A."/>
            <person name="Krizsan K."/>
            <person name="Balestrini R."/>
            <person name="Da Silva C."/>
            <person name="Montanini B."/>
            <person name="Hainaut M."/>
            <person name="Levati E."/>
            <person name="Barry K.W."/>
            <person name="Belfiori B."/>
            <person name="Cichocki N."/>
            <person name="Clum A."/>
            <person name="Dockter R.B."/>
            <person name="Fauchery L."/>
            <person name="Guy J."/>
            <person name="Iotti M."/>
            <person name="Le Tacon F."/>
            <person name="Lindquist E.A."/>
            <person name="Lipzen A."/>
            <person name="Malagnac F."/>
            <person name="Mello A."/>
            <person name="Molinier V."/>
            <person name="Miyauchi S."/>
            <person name="Poulain J."/>
            <person name="Riccioni C."/>
            <person name="Rubini A."/>
            <person name="Sitrit Y."/>
            <person name="Splivallo R."/>
            <person name="Traeger S."/>
            <person name="Wang M."/>
            <person name="Zifcakova L."/>
            <person name="Wipf D."/>
            <person name="Zambonelli A."/>
            <person name="Paolocci F."/>
            <person name="Nowrousian M."/>
            <person name="Ottonello S."/>
            <person name="Baldrian P."/>
            <person name="Spatafora J.W."/>
            <person name="Henrissat B."/>
            <person name="Nagy L.G."/>
            <person name="Aury J.M."/>
            <person name="Wincker P."/>
            <person name="Grigoriev I.V."/>
            <person name="Bonfante P."/>
            <person name="Martin F.M."/>
        </authorList>
    </citation>
    <scope>NUCLEOTIDE SEQUENCE [LARGE SCALE GENOMIC DNA]</scope>
    <source>
        <strain evidence="3 4">120613-1</strain>
    </source>
</reference>
<dbReference type="Proteomes" id="UP000276215">
    <property type="component" value="Unassembled WGS sequence"/>
</dbReference>
<dbReference type="EMBL" id="ML120479">
    <property type="protein sequence ID" value="RPA92168.1"/>
    <property type="molecule type" value="Genomic_DNA"/>
</dbReference>
<dbReference type="Pfam" id="PF02136">
    <property type="entry name" value="NTF2"/>
    <property type="match status" value="1"/>
</dbReference>
<keyword evidence="4" id="KW-1185">Reference proteome</keyword>
<dbReference type="InterPro" id="IPR018222">
    <property type="entry name" value="Nuclear_transport_factor_2_euk"/>
</dbReference>
<keyword evidence="1" id="KW-0653">Protein transport</keyword>
<sequence length="139" mass="15247">MINKTSKESSIKASAEGATKFVDSYYEAINTKRASLENFYDPNASIVWNGNPMTGGAAFSEFFEHMPATHYEVQSYDSQPMLVPGTSGGPCNYMVIVSGSVKYGDSKEQRGFSETFVLKPSSTDPNRYVVATQGFRLVV</sequence>
<dbReference type="InterPro" id="IPR032710">
    <property type="entry name" value="NTF2-like_dom_sf"/>
</dbReference>
<dbReference type="PROSITE" id="PS50177">
    <property type="entry name" value="NTF2_DOMAIN"/>
    <property type="match status" value="1"/>
</dbReference>
<dbReference type="GO" id="GO:0051028">
    <property type="term" value="P:mRNA transport"/>
    <property type="evidence" value="ECO:0007669"/>
    <property type="project" value="UniProtKB-UniRule"/>
</dbReference>
<proteinExistence type="predicted"/>
<keyword evidence="1" id="KW-0963">Cytoplasm</keyword>
<dbReference type="GO" id="GO:0005634">
    <property type="term" value="C:nucleus"/>
    <property type="evidence" value="ECO:0007669"/>
    <property type="project" value="UniProtKB-SubCell"/>
</dbReference>
<dbReference type="GO" id="GO:0015031">
    <property type="term" value="P:protein transport"/>
    <property type="evidence" value="ECO:0007669"/>
    <property type="project" value="UniProtKB-KW"/>
</dbReference>
<dbReference type="STRING" id="1336337.A0A3N4J500"/>
<dbReference type="Gene3D" id="3.10.450.50">
    <property type="match status" value="1"/>
</dbReference>
<dbReference type="PANTHER" id="PTHR12612">
    <property type="entry name" value="NUCLEAR TRANSPORT FACTOR 2"/>
    <property type="match status" value="1"/>
</dbReference>
<protein>
    <recommendedName>
        <fullName evidence="1">NTF2-related export protein</fullName>
    </recommendedName>
</protein>
<accession>A0A3N4J500</accession>
<dbReference type="InterPro" id="IPR045875">
    <property type="entry name" value="NTF2"/>
</dbReference>
<comment type="subcellular location">
    <subcellularLocation>
        <location evidence="1">Cytoplasm</location>
    </subcellularLocation>
    <subcellularLocation>
        <location evidence="1">Nucleus</location>
    </subcellularLocation>
</comment>
<dbReference type="OrthoDB" id="25408at2759"/>
<keyword evidence="1" id="KW-0813">Transport</keyword>
<organism evidence="3 4">
    <name type="scientific">Choiromyces venosus 120613-1</name>
    <dbReference type="NCBI Taxonomy" id="1336337"/>
    <lineage>
        <taxon>Eukaryota</taxon>
        <taxon>Fungi</taxon>
        <taxon>Dikarya</taxon>
        <taxon>Ascomycota</taxon>
        <taxon>Pezizomycotina</taxon>
        <taxon>Pezizomycetes</taxon>
        <taxon>Pezizales</taxon>
        <taxon>Tuberaceae</taxon>
        <taxon>Choiromyces</taxon>
    </lineage>
</organism>
<evidence type="ECO:0000313" key="3">
    <source>
        <dbReference type="EMBL" id="RPA92168.1"/>
    </source>
</evidence>
<evidence type="ECO:0000256" key="1">
    <source>
        <dbReference type="RuleBase" id="RU369002"/>
    </source>
</evidence>
<dbReference type="AlphaFoldDB" id="A0A3N4J500"/>
<evidence type="ECO:0000313" key="4">
    <source>
        <dbReference type="Proteomes" id="UP000276215"/>
    </source>
</evidence>
<dbReference type="GO" id="GO:0005737">
    <property type="term" value="C:cytoplasm"/>
    <property type="evidence" value="ECO:0007669"/>
    <property type="project" value="UniProtKB-SubCell"/>
</dbReference>
<keyword evidence="1" id="KW-0539">Nucleus</keyword>
<comment type="function">
    <text evidence="1">Has a role in nuclear-cytoplasmic transport of proteins and mRNAs.</text>
</comment>
<dbReference type="InterPro" id="IPR002075">
    <property type="entry name" value="NTF2_dom"/>
</dbReference>
<name>A0A3N4J500_9PEZI</name>
<feature type="domain" description="NTF2" evidence="2">
    <location>
        <begin position="17"/>
        <end position="137"/>
    </location>
</feature>
<dbReference type="SUPFAM" id="SSF54427">
    <property type="entry name" value="NTF2-like"/>
    <property type="match status" value="1"/>
</dbReference>
<evidence type="ECO:0000259" key="2">
    <source>
        <dbReference type="PROSITE" id="PS50177"/>
    </source>
</evidence>
<gene>
    <name evidence="3" type="ORF">L873DRAFT_1794438</name>
</gene>
<dbReference type="GO" id="GO:0006913">
    <property type="term" value="P:nucleocytoplasmic transport"/>
    <property type="evidence" value="ECO:0007669"/>
    <property type="project" value="UniProtKB-UniRule"/>
</dbReference>